<dbReference type="Proteomes" id="UP001178507">
    <property type="component" value="Unassembled WGS sequence"/>
</dbReference>
<feature type="transmembrane region" description="Helical" evidence="1">
    <location>
        <begin position="403"/>
        <end position="430"/>
    </location>
</feature>
<keyword evidence="1" id="KW-0812">Transmembrane</keyword>
<dbReference type="PANTHER" id="PTHR10751">
    <property type="entry name" value="GUANYLATE BINDING PROTEIN"/>
    <property type="match status" value="1"/>
</dbReference>
<feature type="domain" description="Guanylate-binding protein N-terminal" evidence="2">
    <location>
        <begin position="42"/>
        <end position="153"/>
    </location>
</feature>
<dbReference type="GO" id="GO:0003924">
    <property type="term" value="F:GTPase activity"/>
    <property type="evidence" value="ECO:0007669"/>
    <property type="project" value="InterPro"/>
</dbReference>
<sequence length="680" mass="75524">MLAFTLAACAGATSTLGPEPLVAWRHDRLVFEEPSDWRLRGPVGTVCVTGDDRVGKSTLLGLWARNLTNEEFEFPVGHSRSSHTKGLWSAILPDQATGLDFHLNLCDSQGLKQVAELPQWRLFASNVLVPQVLVYMLINVVQTDQLRDLARMAHQFQKLGRSKLLRFGGLSPHLVVLVREESDLDGEGQDGRNLTSHLEQVLQSPGYAEDKALIRQVFQTREAWSLEELPLEARRALREACAAWHGPSFASAFQGNFAADSAKRWRASGEAALKQVLSALQRKALVLPQGPELWEWYRSVLETVNSEEELSLERLIGHSERLDLVRQRRRLMQDWYGRGLVILAGLAVLSAFSSSISLCVDIAAWLAWVLLSVCFLGASPLLRTPLSGLAQKLCEQFSEGSEVWMKMVCLEVSSQGAAVIIASLLGALSYPLITAQLRCLMGHLPLPAQLSRSFVMLLLLLAALCLSLLQEAAGGTSARSAPQILAACVLATAAISATVDIAQQTLHSHRCAAASAIGRGLHFYIAERDQSVAALEASAEWKQHYRRHARDDAIWRYRLASSWQTWSRLLEACGLLTWSWLIYPQWDVILAVGAIANLADLSFSLLRWLKRCMPGDDVQSWLDSLEDTDSEDAPAEEACKEPQILPETADEARLRMEIEEMRREAWQGSAPRKAKFRPWS</sequence>
<dbReference type="Gene3D" id="3.40.50.300">
    <property type="entry name" value="P-loop containing nucleotide triphosphate hydrolases"/>
    <property type="match status" value="1"/>
</dbReference>
<gene>
    <name evidence="3" type="ORF">EVOR1521_LOCUS14973</name>
</gene>
<feature type="transmembrane region" description="Helical" evidence="1">
    <location>
        <begin position="450"/>
        <end position="469"/>
    </location>
</feature>
<dbReference type="Pfam" id="PF02263">
    <property type="entry name" value="GBP"/>
    <property type="match status" value="1"/>
</dbReference>
<evidence type="ECO:0000313" key="4">
    <source>
        <dbReference type="Proteomes" id="UP001178507"/>
    </source>
</evidence>
<feature type="transmembrane region" description="Helical" evidence="1">
    <location>
        <begin position="362"/>
        <end position="382"/>
    </location>
</feature>
<proteinExistence type="predicted"/>
<name>A0AA36IL32_9DINO</name>
<evidence type="ECO:0000259" key="2">
    <source>
        <dbReference type="Pfam" id="PF02263"/>
    </source>
</evidence>
<organism evidence="3 4">
    <name type="scientific">Effrenium voratum</name>
    <dbReference type="NCBI Taxonomy" id="2562239"/>
    <lineage>
        <taxon>Eukaryota</taxon>
        <taxon>Sar</taxon>
        <taxon>Alveolata</taxon>
        <taxon>Dinophyceae</taxon>
        <taxon>Suessiales</taxon>
        <taxon>Symbiodiniaceae</taxon>
        <taxon>Effrenium</taxon>
    </lineage>
</organism>
<keyword evidence="4" id="KW-1185">Reference proteome</keyword>
<dbReference type="AlphaFoldDB" id="A0AA36IL32"/>
<feature type="transmembrane region" description="Helical" evidence="1">
    <location>
        <begin position="335"/>
        <end position="356"/>
    </location>
</feature>
<dbReference type="GO" id="GO:0005525">
    <property type="term" value="F:GTP binding"/>
    <property type="evidence" value="ECO:0007669"/>
    <property type="project" value="InterPro"/>
</dbReference>
<comment type="caution">
    <text evidence="3">The sequence shown here is derived from an EMBL/GenBank/DDBJ whole genome shotgun (WGS) entry which is preliminary data.</text>
</comment>
<dbReference type="SUPFAM" id="SSF52540">
    <property type="entry name" value="P-loop containing nucleoside triphosphate hydrolases"/>
    <property type="match status" value="1"/>
</dbReference>
<protein>
    <recommendedName>
        <fullName evidence="2">Guanylate-binding protein N-terminal domain-containing protein</fullName>
    </recommendedName>
</protein>
<keyword evidence="1" id="KW-0472">Membrane</keyword>
<evidence type="ECO:0000313" key="3">
    <source>
        <dbReference type="EMBL" id="CAJ1389332.1"/>
    </source>
</evidence>
<keyword evidence="1" id="KW-1133">Transmembrane helix</keyword>
<dbReference type="InterPro" id="IPR027417">
    <property type="entry name" value="P-loop_NTPase"/>
</dbReference>
<dbReference type="InterPro" id="IPR015894">
    <property type="entry name" value="Guanylate-bd_N"/>
</dbReference>
<reference evidence="3" key="1">
    <citation type="submission" date="2023-08" db="EMBL/GenBank/DDBJ databases">
        <authorList>
            <person name="Chen Y."/>
            <person name="Shah S."/>
            <person name="Dougan E. K."/>
            <person name="Thang M."/>
            <person name="Chan C."/>
        </authorList>
    </citation>
    <scope>NUCLEOTIDE SEQUENCE</scope>
</reference>
<evidence type="ECO:0000256" key="1">
    <source>
        <dbReference type="SAM" id="Phobius"/>
    </source>
</evidence>
<accession>A0AA36IL32</accession>
<dbReference type="EMBL" id="CAUJNA010001857">
    <property type="protein sequence ID" value="CAJ1389332.1"/>
    <property type="molecule type" value="Genomic_DNA"/>
</dbReference>